<keyword evidence="5" id="KW-0175">Coiled coil</keyword>
<dbReference type="Gene3D" id="1.10.760.10">
    <property type="entry name" value="Cytochrome c-like domain"/>
    <property type="match status" value="1"/>
</dbReference>
<feature type="domain" description="Cytochrome c" evidence="7">
    <location>
        <begin position="119"/>
        <end position="200"/>
    </location>
</feature>
<feature type="signal peptide" evidence="6">
    <location>
        <begin position="1"/>
        <end position="18"/>
    </location>
</feature>
<dbReference type="GO" id="GO:0009055">
    <property type="term" value="F:electron transfer activity"/>
    <property type="evidence" value="ECO:0007669"/>
    <property type="project" value="InterPro"/>
</dbReference>
<evidence type="ECO:0000256" key="6">
    <source>
        <dbReference type="SAM" id="SignalP"/>
    </source>
</evidence>
<organism evidence="8 9">
    <name type="scientific">Aliarcobacter vitoriensis</name>
    <dbReference type="NCBI Taxonomy" id="2011099"/>
    <lineage>
        <taxon>Bacteria</taxon>
        <taxon>Pseudomonadati</taxon>
        <taxon>Campylobacterota</taxon>
        <taxon>Epsilonproteobacteria</taxon>
        <taxon>Campylobacterales</taxon>
        <taxon>Arcobacteraceae</taxon>
        <taxon>Aliarcobacter</taxon>
    </lineage>
</organism>
<dbReference type="InterPro" id="IPR036909">
    <property type="entry name" value="Cyt_c-like_dom_sf"/>
</dbReference>
<accession>A0A366MRE9</accession>
<feature type="chain" id="PRO_5016562134" description="Cytochrome c domain-containing protein" evidence="6">
    <location>
        <begin position="19"/>
        <end position="200"/>
    </location>
</feature>
<gene>
    <name evidence="8" type="ORF">CRU91_06800</name>
</gene>
<evidence type="ECO:0000259" key="7">
    <source>
        <dbReference type="PROSITE" id="PS51007"/>
    </source>
</evidence>
<keyword evidence="1 4" id="KW-0349">Heme</keyword>
<dbReference type="AlphaFoldDB" id="A0A366MRE9"/>
<keyword evidence="3 4" id="KW-0408">Iron</keyword>
<comment type="caution">
    <text evidence="8">The sequence shown here is derived from an EMBL/GenBank/DDBJ whole genome shotgun (WGS) entry which is preliminary data.</text>
</comment>
<evidence type="ECO:0000313" key="8">
    <source>
        <dbReference type="EMBL" id="RBQ28878.1"/>
    </source>
</evidence>
<evidence type="ECO:0000256" key="3">
    <source>
        <dbReference type="ARBA" id="ARBA00023004"/>
    </source>
</evidence>
<dbReference type="PROSITE" id="PS51007">
    <property type="entry name" value="CYTC"/>
    <property type="match status" value="1"/>
</dbReference>
<dbReference type="GO" id="GO:0020037">
    <property type="term" value="F:heme binding"/>
    <property type="evidence" value="ECO:0007669"/>
    <property type="project" value="InterPro"/>
</dbReference>
<proteinExistence type="predicted"/>
<dbReference type="RefSeq" id="WP_113894471.1">
    <property type="nucleotide sequence ID" value="NZ_JANJGA010000010.1"/>
</dbReference>
<keyword evidence="2 4" id="KW-0479">Metal-binding</keyword>
<evidence type="ECO:0000256" key="1">
    <source>
        <dbReference type="ARBA" id="ARBA00022617"/>
    </source>
</evidence>
<feature type="coiled-coil region" evidence="5">
    <location>
        <begin position="90"/>
        <end position="123"/>
    </location>
</feature>
<dbReference type="Proteomes" id="UP000252669">
    <property type="component" value="Unassembled WGS sequence"/>
</dbReference>
<reference evidence="8 9" key="1">
    <citation type="submission" date="2017-10" db="EMBL/GenBank/DDBJ databases">
        <title>Genomics of the genus Arcobacter.</title>
        <authorList>
            <person name="Perez-Cataluna A."/>
            <person name="Figueras M.J."/>
        </authorList>
    </citation>
    <scope>NUCLEOTIDE SEQUENCE [LARGE SCALE GENOMIC DNA]</scope>
    <source>
        <strain evidence="8 9">CECT 9230</strain>
    </source>
</reference>
<keyword evidence="9" id="KW-1185">Reference proteome</keyword>
<dbReference type="SUPFAM" id="SSF46626">
    <property type="entry name" value="Cytochrome c"/>
    <property type="match status" value="1"/>
</dbReference>
<dbReference type="OrthoDB" id="5373067at2"/>
<keyword evidence="6" id="KW-0732">Signal</keyword>
<evidence type="ECO:0000256" key="4">
    <source>
        <dbReference type="PROSITE-ProRule" id="PRU00433"/>
    </source>
</evidence>
<dbReference type="InterPro" id="IPR009056">
    <property type="entry name" value="Cyt_c-like_dom"/>
</dbReference>
<dbReference type="EMBL" id="PDKB01000010">
    <property type="protein sequence ID" value="RBQ28878.1"/>
    <property type="molecule type" value="Genomic_DNA"/>
</dbReference>
<sequence>MKKSIISTFILLGSSLLADTTMCFKENHPSIATIESTPLNGGACAGKYSINDMKKKGWLVDDIKINGNSYIYILKTPDNAKAITPSGISQEQMEANIMAKLEAKKEAEETARVEKESEELRVEAQDLYVAQCQNCHGEKGESRKGNSRLKDLTIADMQEALREYKLGVGEKASSVYAPVHINFLNDKSIKGIKAYLDSIQ</sequence>
<dbReference type="Pfam" id="PF00034">
    <property type="entry name" value="Cytochrom_C"/>
    <property type="match status" value="1"/>
</dbReference>
<name>A0A366MRE9_9BACT</name>
<evidence type="ECO:0000256" key="2">
    <source>
        <dbReference type="ARBA" id="ARBA00022723"/>
    </source>
</evidence>
<dbReference type="GO" id="GO:0046872">
    <property type="term" value="F:metal ion binding"/>
    <property type="evidence" value="ECO:0007669"/>
    <property type="project" value="UniProtKB-KW"/>
</dbReference>
<evidence type="ECO:0000256" key="5">
    <source>
        <dbReference type="SAM" id="Coils"/>
    </source>
</evidence>
<evidence type="ECO:0000313" key="9">
    <source>
        <dbReference type="Proteomes" id="UP000252669"/>
    </source>
</evidence>
<protein>
    <recommendedName>
        <fullName evidence="7">Cytochrome c domain-containing protein</fullName>
    </recommendedName>
</protein>